<proteinExistence type="predicted"/>
<sequence length="336" mass="38606">MAFIEINSKRFRQTKVEDISFDVCDDEGDMDFDEGFGAEEAISFHDEIEDDLKFGEYNELDPAPTWFEAMQKHRAQKNIFMQPANNRVLRPVQILPSPSPYSSQPKTESKWAFFSEEKEQKTGMVVIGRIKKRKPTPIVEKIGSAKKRNFSYGKKPAKQTAKELYGRNMTLSKNHFCVSITKGVECPHYSCTYIHHFSQLEDCPFKEGCKFVSKIETGPPCSVYKSTEHDRQIYVAAEGCVEEGVVVHKCLKKHPGECVESYLLRLQIKIFDKTQLVLNIQEPALKDNLKNLLESSKACGLEKLVIKIYKPEPEKEEEDPSDDDGDEEWYSSPRRK</sequence>
<reference evidence="2 3" key="1">
    <citation type="journal article" date="2014" name="J. Gen. Virol.">
        <title>Genome sequence of a crustacean iridovirus, IIV31, isolated from the pill bug, Armadillidium vulgare.</title>
        <authorList>
            <person name="Piegu B."/>
            <person name="Guizard S."/>
            <person name="Yeping T."/>
            <person name="Cruaud C."/>
            <person name="Asgari S."/>
            <person name="Bideshi D.K."/>
            <person name="Federici B.A."/>
            <person name="Bigot Y."/>
        </authorList>
    </citation>
    <scope>NUCLEOTIDE SEQUENCE [LARGE SCALE GENOMIC DNA]</scope>
</reference>
<keyword evidence="3" id="KW-1185">Reference proteome</keyword>
<feature type="compositionally biased region" description="Acidic residues" evidence="1">
    <location>
        <begin position="314"/>
        <end position="329"/>
    </location>
</feature>
<evidence type="ECO:0000256" key="1">
    <source>
        <dbReference type="SAM" id="MobiDB-lite"/>
    </source>
</evidence>
<evidence type="ECO:0000313" key="2">
    <source>
        <dbReference type="EMBL" id="CCV02471.1"/>
    </source>
</evidence>
<gene>
    <name evidence="2" type="primary">099R</name>
    <name evidence="2" type="ORF">IIV31_099R</name>
</gene>
<feature type="region of interest" description="Disordered" evidence="1">
    <location>
        <begin position="312"/>
        <end position="336"/>
    </location>
</feature>
<dbReference type="KEGG" id="vg:19738683"/>
<organism evidence="2 3">
    <name type="scientific">Armadillidium vulgare iridescent virus</name>
    <dbReference type="NCBI Taxonomy" id="72201"/>
    <lineage>
        <taxon>Viruses</taxon>
        <taxon>Varidnaviria</taxon>
        <taxon>Bamfordvirae</taxon>
        <taxon>Nucleocytoviricota</taxon>
        <taxon>Megaviricetes</taxon>
        <taxon>Pimascovirales</taxon>
        <taxon>Pimascovirales incertae sedis</taxon>
        <taxon>Iridoviridae</taxon>
        <taxon>Betairidovirinae</taxon>
        <taxon>Iridovirus</taxon>
        <taxon>Iridovirus armadillidium1</taxon>
        <taxon>Invertebrate iridescent virus 31</taxon>
    </lineage>
</organism>
<dbReference type="OrthoDB" id="36306at10239"/>
<dbReference type="RefSeq" id="YP_009046713.1">
    <property type="nucleotide sequence ID" value="NC_024451.1"/>
</dbReference>
<protein>
    <submittedName>
        <fullName evidence="2">Uncharacterized protein</fullName>
    </submittedName>
</protein>
<dbReference type="Proteomes" id="UP000114278">
    <property type="component" value="Segment"/>
</dbReference>
<dbReference type="EMBL" id="HF920637">
    <property type="protein sequence ID" value="CCV02471.1"/>
    <property type="molecule type" value="Genomic_DNA"/>
</dbReference>
<evidence type="ECO:0000313" key="3">
    <source>
        <dbReference type="Proteomes" id="UP000114278"/>
    </source>
</evidence>
<dbReference type="GeneID" id="19738683"/>
<name>A0A068QKH9_9VIRU</name>
<accession>A0A068QKH9</accession>